<dbReference type="InterPro" id="IPR046358">
    <property type="entry name" value="Flagellin_C"/>
</dbReference>
<keyword evidence="6" id="KW-0282">Flagellum</keyword>
<gene>
    <name evidence="6" type="primary">fliC2</name>
    <name evidence="7" type="synonym">fliC</name>
    <name evidence="7" type="ORF">MAGMO_3557</name>
</gene>
<dbReference type="GO" id="GO:0009288">
    <property type="term" value="C:bacterial-type flagellum"/>
    <property type="evidence" value="ECO:0007669"/>
    <property type="project" value="UniProtKB-SubCell"/>
</dbReference>
<dbReference type="PRINTS" id="PR00207">
    <property type="entry name" value="FLAGELLIN"/>
</dbReference>
<dbReference type="Pfam" id="PF00700">
    <property type="entry name" value="Flagellin_C"/>
    <property type="match status" value="1"/>
</dbReference>
<feature type="domain" description="Flagellin N-terminal" evidence="4">
    <location>
        <begin position="5"/>
        <end position="142"/>
    </location>
</feature>
<organism evidence="6">
    <name type="scientific">Magnetococcus massalia (strain MO-1)</name>
    <dbReference type="NCBI Taxonomy" id="451514"/>
    <lineage>
        <taxon>Bacteria</taxon>
        <taxon>Pseudomonadati</taxon>
        <taxon>Pseudomonadota</taxon>
        <taxon>Magnetococcia</taxon>
        <taxon>Magnetococcales</taxon>
        <taxon>Magnetococcaceae</taxon>
        <taxon>Magnetococcus</taxon>
    </lineage>
</organism>
<evidence type="ECO:0000313" key="7">
    <source>
        <dbReference type="EMBL" id="CRH07693.1"/>
    </source>
</evidence>
<evidence type="ECO:0000256" key="1">
    <source>
        <dbReference type="ARBA" id="ARBA00005709"/>
    </source>
</evidence>
<protein>
    <recommendedName>
        <fullName evidence="3">Flagellin</fullName>
    </recommendedName>
</protein>
<dbReference type="PANTHER" id="PTHR42792">
    <property type="entry name" value="FLAGELLIN"/>
    <property type="match status" value="1"/>
</dbReference>
<dbReference type="Gene3D" id="1.20.1330.10">
    <property type="entry name" value="f41 fragment of flagellin, N-terminal domain"/>
    <property type="match status" value="2"/>
</dbReference>
<reference evidence="6" key="1">
    <citation type="submission" date="2011-06" db="EMBL/GenBank/DDBJ databases">
        <authorList>
            <person name="Zhang W.-J."/>
            <person name="Santini C.-L."/>
            <person name="Mangenot S."/>
            <person name="Calteau A."/>
            <person name="Lajus A."/>
            <person name="Barbe V."/>
            <person name="Medigue C."/>
            <person name="Wu L.-F."/>
        </authorList>
    </citation>
    <scope>NUCLEOTIDE SEQUENCE</scope>
    <source>
        <strain evidence="6">MO-1</strain>
    </source>
</reference>
<dbReference type="InterPro" id="IPR001029">
    <property type="entry name" value="Flagellin_N"/>
</dbReference>
<sequence length="272" mass="28911">MALYINTNVASLNAQKLLSRSSGSLENRFEHLATGQKVNSAYDDASGMAISTRTTAQVRGLNQAARNANDGISFLQVADGALDETDNMLMRVRELAVQSANASNNSTDRANIQTEVDELLGEVQRLAETRKFNSKNMLDGTFANQTFRIGEFADKDLTVTIGSATASALGVFGLDMTTASAAEAAITTLDAAMKKVADIRVDLGSYQSRLSSAINNLQGISQETQAMRSQIMDTDVAKESALLTQGSVLQQAGTAVLAQANQQPQLALQLLG</sequence>
<comment type="subcellular location">
    <subcellularLocation>
        <location evidence="3">Secreted</location>
    </subcellularLocation>
    <subcellularLocation>
        <location evidence="3">Bacterial flagellum</location>
    </subcellularLocation>
</comment>
<keyword evidence="3" id="KW-0964">Secreted</keyword>
<keyword evidence="2 3" id="KW-0975">Bacterial flagellum</keyword>
<reference evidence="7" key="3">
    <citation type="submission" date="2015-04" db="EMBL/GenBank/DDBJ databases">
        <authorList>
            <person name="Syromyatnikov M.Y."/>
            <person name="Popov V.N."/>
        </authorList>
    </citation>
    <scope>NUCLEOTIDE SEQUENCE</scope>
    <source>
        <strain evidence="7">MO-1</strain>
    </source>
</reference>
<dbReference type="GO" id="GO:0005576">
    <property type="term" value="C:extracellular region"/>
    <property type="evidence" value="ECO:0007669"/>
    <property type="project" value="UniProtKB-SubCell"/>
</dbReference>
<name>I3V6W4_MAGMO</name>
<evidence type="ECO:0000256" key="3">
    <source>
        <dbReference type="RuleBase" id="RU362073"/>
    </source>
</evidence>
<dbReference type="Pfam" id="PF00669">
    <property type="entry name" value="Flagellin_N"/>
    <property type="match status" value="1"/>
</dbReference>
<reference evidence="6" key="2">
    <citation type="journal article" date="2012" name="J. Mol. Biol.">
        <title>Complex spatial organization and flagellin composition of flagellar propeller from marine magnetotactic ovoid strain MO-1.</title>
        <authorList>
            <person name="Zhang W.J."/>
            <person name="Santini C.L."/>
            <person name="Bernadac A."/>
            <person name="Ruan J."/>
            <person name="Zhang S.D."/>
            <person name="Kato T."/>
            <person name="Li Y."/>
            <person name="Namba K."/>
            <person name="Wu L.F."/>
        </authorList>
    </citation>
    <scope>NUCLEOTIDE SEQUENCE</scope>
    <source>
        <strain evidence="6">MO-1</strain>
    </source>
</reference>
<dbReference type="SUPFAM" id="SSF64518">
    <property type="entry name" value="Phase 1 flagellin"/>
    <property type="match status" value="1"/>
</dbReference>
<comment type="function">
    <text evidence="3">Flagellin is the subunit protein which polymerizes to form the filaments of bacterial flagella.</text>
</comment>
<dbReference type="AlphaFoldDB" id="I3V6W4"/>
<dbReference type="EMBL" id="LO017727">
    <property type="protein sequence ID" value="CRH07693.1"/>
    <property type="molecule type" value="Genomic_DNA"/>
</dbReference>
<evidence type="ECO:0000259" key="4">
    <source>
        <dbReference type="Pfam" id="PF00669"/>
    </source>
</evidence>
<dbReference type="InterPro" id="IPR001492">
    <property type="entry name" value="Flagellin"/>
</dbReference>
<accession>I3V6W4</accession>
<dbReference type="PANTHER" id="PTHR42792:SF2">
    <property type="entry name" value="FLAGELLIN"/>
    <property type="match status" value="1"/>
</dbReference>
<evidence type="ECO:0000259" key="5">
    <source>
        <dbReference type="Pfam" id="PF00700"/>
    </source>
</evidence>
<keyword evidence="6" id="KW-0969">Cilium</keyword>
<comment type="similarity">
    <text evidence="1 3">Belongs to the bacterial flagellin family.</text>
</comment>
<dbReference type="Gene3D" id="6.10.10.10">
    <property type="entry name" value="Flagellar export chaperone, C-terminal domain"/>
    <property type="match status" value="1"/>
</dbReference>
<evidence type="ECO:0000256" key="2">
    <source>
        <dbReference type="ARBA" id="ARBA00023143"/>
    </source>
</evidence>
<dbReference type="GO" id="GO:0005198">
    <property type="term" value="F:structural molecule activity"/>
    <property type="evidence" value="ECO:0007669"/>
    <property type="project" value="UniProtKB-UniRule"/>
</dbReference>
<dbReference type="InterPro" id="IPR042187">
    <property type="entry name" value="Flagellin_C_sub2"/>
</dbReference>
<dbReference type="EMBL" id="JN177310">
    <property type="protein sequence ID" value="AFK73934.1"/>
    <property type="molecule type" value="Genomic_DNA"/>
</dbReference>
<feature type="domain" description="Flagellin C-terminal" evidence="5">
    <location>
        <begin position="187"/>
        <end position="271"/>
    </location>
</feature>
<keyword evidence="6" id="KW-0966">Cell projection</keyword>
<proteinExistence type="inferred from homology"/>
<evidence type="ECO:0000313" key="6">
    <source>
        <dbReference type="EMBL" id="AFK73934.1"/>
    </source>
</evidence>